<keyword evidence="1" id="KW-0560">Oxidoreductase</keyword>
<comment type="caution">
    <text evidence="3">The sequence shown here is derived from an EMBL/GenBank/DDBJ whole genome shotgun (WGS) entry which is preliminary data.</text>
</comment>
<sequence>MRLGYILSCEEFAPAELLAQARMAEQAGFDALWISDHFHPWNDEQGESSFVWSMIGALSQACDLPITTAVTCPTMRIHPAVIAQAAATSQVLLGGRFRLGIGSGEALNEHILGDAWPGADVRLNMLEEAVEVMRKLFTGKVVDHRGEHYTVEHARLYTLPDEPPPIYVSAFGPEAATRAARFADGFVSTKPDPALLATFRKAGGNGKTSQAGLKVCYGPDAAQARATAHRLWGNEQLPGELAQVLPTPEHFMQASTLITEEMVGDALVCGDDLDAHVAAVREYLDAGYDEVYVNQIGPNQEGFFEFYGKEVLPRLRER</sequence>
<reference evidence="3" key="1">
    <citation type="submission" date="2020-10" db="EMBL/GenBank/DDBJ databases">
        <title>Sequencing the genomes of 1000 actinobacteria strains.</title>
        <authorList>
            <person name="Klenk H.-P."/>
        </authorList>
    </citation>
    <scope>NUCLEOTIDE SEQUENCE</scope>
    <source>
        <strain evidence="3">DSM 45354</strain>
    </source>
</reference>
<dbReference type="AlphaFoldDB" id="A0A927RIK9"/>
<dbReference type="CDD" id="cd01097">
    <property type="entry name" value="Tetrahydromethanopterin_reductase"/>
    <property type="match status" value="1"/>
</dbReference>
<dbReference type="InterPro" id="IPR011251">
    <property type="entry name" value="Luciferase-like_dom"/>
</dbReference>
<dbReference type="GO" id="GO:0016705">
    <property type="term" value="F:oxidoreductase activity, acting on paired donors, with incorporation or reduction of molecular oxygen"/>
    <property type="evidence" value="ECO:0007669"/>
    <property type="project" value="InterPro"/>
</dbReference>
<dbReference type="InterPro" id="IPR036661">
    <property type="entry name" value="Luciferase-like_sf"/>
</dbReference>
<dbReference type="NCBIfam" id="TIGR03557">
    <property type="entry name" value="F420_G6P_family"/>
    <property type="match status" value="1"/>
</dbReference>
<dbReference type="PANTHER" id="PTHR43244">
    <property type="match status" value="1"/>
</dbReference>
<evidence type="ECO:0000259" key="2">
    <source>
        <dbReference type="Pfam" id="PF00296"/>
    </source>
</evidence>
<dbReference type="Gene3D" id="3.20.20.30">
    <property type="entry name" value="Luciferase-like domain"/>
    <property type="match status" value="1"/>
</dbReference>
<dbReference type="PANTHER" id="PTHR43244:SF1">
    <property type="entry name" value="5,10-METHYLENETETRAHYDROMETHANOPTERIN REDUCTASE"/>
    <property type="match status" value="1"/>
</dbReference>
<dbReference type="RefSeq" id="WP_192749163.1">
    <property type="nucleotide sequence ID" value="NZ_BAABJL010000043.1"/>
</dbReference>
<name>A0A927RIK9_9ACTN</name>
<organism evidence="3 4">
    <name type="scientific">Actinopolymorpha pittospori</name>
    <dbReference type="NCBI Taxonomy" id="648752"/>
    <lineage>
        <taxon>Bacteria</taxon>
        <taxon>Bacillati</taxon>
        <taxon>Actinomycetota</taxon>
        <taxon>Actinomycetes</taxon>
        <taxon>Propionibacteriales</taxon>
        <taxon>Actinopolymorphaceae</taxon>
        <taxon>Actinopolymorpha</taxon>
    </lineage>
</organism>
<accession>A0A927RIK9</accession>
<keyword evidence="4" id="KW-1185">Reference proteome</keyword>
<dbReference type="InterPro" id="IPR050564">
    <property type="entry name" value="F420-G6PD/mer"/>
</dbReference>
<evidence type="ECO:0000313" key="3">
    <source>
        <dbReference type="EMBL" id="MBE1604668.1"/>
    </source>
</evidence>
<dbReference type="Proteomes" id="UP000638648">
    <property type="component" value="Unassembled WGS sequence"/>
</dbReference>
<evidence type="ECO:0000313" key="4">
    <source>
        <dbReference type="Proteomes" id="UP000638648"/>
    </source>
</evidence>
<gene>
    <name evidence="3" type="ORF">HEB94_001516</name>
</gene>
<dbReference type="SUPFAM" id="SSF51679">
    <property type="entry name" value="Bacterial luciferase-like"/>
    <property type="match status" value="1"/>
</dbReference>
<protein>
    <submittedName>
        <fullName evidence="3">G6PDH family F420-dependent oxidoreductase</fullName>
    </submittedName>
</protein>
<evidence type="ECO:0000256" key="1">
    <source>
        <dbReference type="ARBA" id="ARBA00023002"/>
    </source>
</evidence>
<proteinExistence type="predicted"/>
<dbReference type="Pfam" id="PF00296">
    <property type="entry name" value="Bac_luciferase"/>
    <property type="match status" value="1"/>
</dbReference>
<feature type="domain" description="Luciferase-like" evidence="2">
    <location>
        <begin position="10"/>
        <end position="289"/>
    </location>
</feature>
<dbReference type="EMBL" id="JADBEM010000001">
    <property type="protein sequence ID" value="MBE1604668.1"/>
    <property type="molecule type" value="Genomic_DNA"/>
</dbReference>
<dbReference type="InterPro" id="IPR019945">
    <property type="entry name" value="F420_G6P_DH-rel"/>
</dbReference>